<dbReference type="InterPro" id="IPR016032">
    <property type="entry name" value="Sig_transdc_resp-reg_C-effctor"/>
</dbReference>
<dbReference type="Proteomes" id="UP000741013">
    <property type="component" value="Unassembled WGS sequence"/>
</dbReference>
<dbReference type="CDD" id="cd06170">
    <property type="entry name" value="LuxR_C_like"/>
    <property type="match status" value="1"/>
</dbReference>
<evidence type="ECO:0000256" key="3">
    <source>
        <dbReference type="ARBA" id="ARBA00023163"/>
    </source>
</evidence>
<evidence type="ECO:0000256" key="4">
    <source>
        <dbReference type="SAM" id="MobiDB-lite"/>
    </source>
</evidence>
<name>A0ABS4PXS1_9PSEU</name>
<keyword evidence="3" id="KW-0804">Transcription</keyword>
<feature type="domain" description="HTH luxR-type" evidence="5">
    <location>
        <begin position="144"/>
        <end position="209"/>
    </location>
</feature>
<sequence length="242" mass="25150">MHDEVAGPTCRVIAVNDGSILCSGLFQALADNAMIDVVGIDHDNWRVVELVGRIDPDVIIILAGGGTPALIRQLRGTAGVSTAVLVVGDSGPLVAESVLAGACGTISPGANATDVSLAVMAAMAGTAVPPVSLVGHLAASPRWVGKELIRLSNREMEVMQRATEGLTNSSIARSLSLSEATVKTYWRRIFRKLDAHDRTMAVTIAIKLGILPQAGHRPPADHRPAAAEGSPRCTPALNSMSA</sequence>
<dbReference type="SMART" id="SM00421">
    <property type="entry name" value="HTH_LUXR"/>
    <property type="match status" value="1"/>
</dbReference>
<dbReference type="Gene3D" id="3.40.50.2300">
    <property type="match status" value="1"/>
</dbReference>
<dbReference type="RefSeq" id="WP_209667277.1">
    <property type="nucleotide sequence ID" value="NZ_JAGGMS010000001.1"/>
</dbReference>
<dbReference type="PROSITE" id="PS00622">
    <property type="entry name" value="HTH_LUXR_1"/>
    <property type="match status" value="1"/>
</dbReference>
<evidence type="ECO:0000256" key="2">
    <source>
        <dbReference type="ARBA" id="ARBA00023125"/>
    </source>
</evidence>
<dbReference type="GO" id="GO:0003677">
    <property type="term" value="F:DNA binding"/>
    <property type="evidence" value="ECO:0007669"/>
    <property type="project" value="UniProtKB-KW"/>
</dbReference>
<evidence type="ECO:0000256" key="1">
    <source>
        <dbReference type="ARBA" id="ARBA00023015"/>
    </source>
</evidence>
<dbReference type="Pfam" id="PF00196">
    <property type="entry name" value="GerE"/>
    <property type="match status" value="1"/>
</dbReference>
<evidence type="ECO:0000313" key="6">
    <source>
        <dbReference type="EMBL" id="MBP2184229.1"/>
    </source>
</evidence>
<proteinExistence type="predicted"/>
<evidence type="ECO:0000259" key="5">
    <source>
        <dbReference type="PROSITE" id="PS50043"/>
    </source>
</evidence>
<keyword evidence="7" id="KW-1185">Reference proteome</keyword>
<dbReference type="InterPro" id="IPR000792">
    <property type="entry name" value="Tscrpt_reg_LuxR_C"/>
</dbReference>
<feature type="region of interest" description="Disordered" evidence="4">
    <location>
        <begin position="213"/>
        <end position="242"/>
    </location>
</feature>
<accession>A0ABS4PXS1</accession>
<organism evidence="6 7">
    <name type="scientific">Amycolatopsis magusensis</name>
    <dbReference type="NCBI Taxonomy" id="882444"/>
    <lineage>
        <taxon>Bacteria</taxon>
        <taxon>Bacillati</taxon>
        <taxon>Actinomycetota</taxon>
        <taxon>Actinomycetes</taxon>
        <taxon>Pseudonocardiales</taxon>
        <taxon>Pseudonocardiaceae</taxon>
        <taxon>Amycolatopsis</taxon>
    </lineage>
</organism>
<evidence type="ECO:0000313" key="7">
    <source>
        <dbReference type="Proteomes" id="UP000741013"/>
    </source>
</evidence>
<dbReference type="InterPro" id="IPR039420">
    <property type="entry name" value="WalR-like"/>
</dbReference>
<dbReference type="PROSITE" id="PS50043">
    <property type="entry name" value="HTH_LUXR_2"/>
    <property type="match status" value="1"/>
</dbReference>
<dbReference type="PANTHER" id="PTHR43214:SF24">
    <property type="entry name" value="TRANSCRIPTIONAL REGULATORY PROTEIN NARL-RELATED"/>
    <property type="match status" value="1"/>
</dbReference>
<dbReference type="PANTHER" id="PTHR43214">
    <property type="entry name" value="TWO-COMPONENT RESPONSE REGULATOR"/>
    <property type="match status" value="1"/>
</dbReference>
<keyword evidence="1" id="KW-0805">Transcription regulation</keyword>
<dbReference type="SUPFAM" id="SSF46894">
    <property type="entry name" value="C-terminal effector domain of the bipartite response regulators"/>
    <property type="match status" value="1"/>
</dbReference>
<reference evidence="6 7" key="1">
    <citation type="submission" date="2021-03" db="EMBL/GenBank/DDBJ databases">
        <title>Sequencing the genomes of 1000 actinobacteria strains.</title>
        <authorList>
            <person name="Klenk H.-P."/>
        </authorList>
    </citation>
    <scope>NUCLEOTIDE SEQUENCE [LARGE SCALE GENOMIC DNA]</scope>
    <source>
        <strain evidence="6 7">DSM 45510</strain>
    </source>
</reference>
<keyword evidence="2 6" id="KW-0238">DNA-binding</keyword>
<gene>
    <name evidence="6" type="ORF">JOM49_005755</name>
</gene>
<dbReference type="PRINTS" id="PR00038">
    <property type="entry name" value="HTHLUXR"/>
</dbReference>
<protein>
    <submittedName>
        <fullName evidence="6">DNA-binding NarL/FixJ family response regulator</fullName>
    </submittedName>
</protein>
<comment type="caution">
    <text evidence="6">The sequence shown here is derived from an EMBL/GenBank/DDBJ whole genome shotgun (WGS) entry which is preliminary data.</text>
</comment>
<dbReference type="EMBL" id="JAGGMS010000001">
    <property type="protein sequence ID" value="MBP2184229.1"/>
    <property type="molecule type" value="Genomic_DNA"/>
</dbReference>